<dbReference type="PANTHER" id="PTHR12277:SF194">
    <property type="entry name" value="FI04476P"/>
    <property type="match status" value="1"/>
</dbReference>
<protein>
    <submittedName>
        <fullName evidence="4">Serine aminopeptidase S33 domain-containing protein</fullName>
    </submittedName>
</protein>
<dbReference type="Proteomes" id="UP000887540">
    <property type="component" value="Unplaced"/>
</dbReference>
<evidence type="ECO:0000259" key="2">
    <source>
        <dbReference type="Pfam" id="PF12146"/>
    </source>
</evidence>
<keyword evidence="1" id="KW-0812">Transmembrane</keyword>
<dbReference type="InterPro" id="IPR022742">
    <property type="entry name" value="Hydrolase_4"/>
</dbReference>
<organism evidence="3 4">
    <name type="scientific">Acrobeloides nanus</name>
    <dbReference type="NCBI Taxonomy" id="290746"/>
    <lineage>
        <taxon>Eukaryota</taxon>
        <taxon>Metazoa</taxon>
        <taxon>Ecdysozoa</taxon>
        <taxon>Nematoda</taxon>
        <taxon>Chromadorea</taxon>
        <taxon>Rhabditida</taxon>
        <taxon>Tylenchina</taxon>
        <taxon>Cephalobomorpha</taxon>
        <taxon>Cephaloboidea</taxon>
        <taxon>Cephalobidae</taxon>
        <taxon>Acrobeloides</taxon>
    </lineage>
</organism>
<dbReference type="SUPFAM" id="SSF53474">
    <property type="entry name" value="alpha/beta-Hydrolases"/>
    <property type="match status" value="1"/>
</dbReference>
<feature type="domain" description="Serine aminopeptidase S33" evidence="2">
    <location>
        <begin position="123"/>
        <end position="241"/>
    </location>
</feature>
<proteinExistence type="predicted"/>
<dbReference type="WBParaSite" id="ACRNAN_Path_547.g2072.t1">
    <property type="protein sequence ID" value="ACRNAN_Path_547.g2072.t1"/>
    <property type="gene ID" value="ACRNAN_Path_547.g2072"/>
</dbReference>
<feature type="transmembrane region" description="Helical" evidence="1">
    <location>
        <begin position="7"/>
        <end position="30"/>
    </location>
</feature>
<keyword evidence="1" id="KW-0472">Membrane</keyword>
<dbReference type="InterPro" id="IPR029058">
    <property type="entry name" value="AB_hydrolase_fold"/>
</dbReference>
<reference evidence="4" key="1">
    <citation type="submission" date="2022-11" db="UniProtKB">
        <authorList>
            <consortium name="WormBaseParasite"/>
        </authorList>
    </citation>
    <scope>IDENTIFICATION</scope>
</reference>
<name>A0A914C9Q3_9BILA</name>
<dbReference type="Pfam" id="PF12146">
    <property type="entry name" value="Hydrolase_4"/>
    <property type="match status" value="1"/>
</dbReference>
<evidence type="ECO:0000313" key="3">
    <source>
        <dbReference type="Proteomes" id="UP000887540"/>
    </source>
</evidence>
<keyword evidence="1" id="KW-1133">Transmembrane helix</keyword>
<dbReference type="Gene3D" id="3.40.50.1820">
    <property type="entry name" value="alpha/beta hydrolase"/>
    <property type="match status" value="1"/>
</dbReference>
<accession>A0A914C9Q3</accession>
<dbReference type="GO" id="GO:0005789">
    <property type="term" value="C:endoplasmic reticulum membrane"/>
    <property type="evidence" value="ECO:0007669"/>
    <property type="project" value="TreeGrafter"/>
</dbReference>
<dbReference type="AlphaFoldDB" id="A0A914C9Q3"/>
<dbReference type="GO" id="GO:0047372">
    <property type="term" value="F:monoacylglycerol lipase activity"/>
    <property type="evidence" value="ECO:0007669"/>
    <property type="project" value="TreeGrafter"/>
</dbReference>
<sequence length="365" mass="42296">MSSVIRTASLLALFPLIFLYVIVPALFYFFPHFMQHIFFLHYVRIPFVDYTNLSQHEISSFGRNFYLEESTLNRTKKLSDKPKNSKNPRLGTWHVLPATISTQYMELNQIPTDSEMEALLDKEHHSIIVYFHGNSFDRTTKHRCELYNVLSAMDFHVLAIDYRGYGDSTGHPSEDGLIEDALSIYEYAKQMAPSKNIYIWGHSMGTGVASRFVAELSDIGLPPIGLVLESPFNNLKDAVMNHPFSKPFRKYPFFDEIFVNPLMRSGLSMSSDKHIQRITCPILVLHAQDDHVIPYILGRRLVEAAQSTHRDIQYVEFEAERGFLHKYIHRAKELPDLVTRFFQHCETRSRSKNRTTRTPEEVDTN</sequence>
<keyword evidence="3" id="KW-1185">Reference proteome</keyword>
<dbReference type="GO" id="GO:0006660">
    <property type="term" value="P:phosphatidylserine catabolic process"/>
    <property type="evidence" value="ECO:0007669"/>
    <property type="project" value="TreeGrafter"/>
</dbReference>
<dbReference type="PANTHER" id="PTHR12277">
    <property type="entry name" value="ALPHA/BETA HYDROLASE DOMAIN-CONTAINING PROTEIN"/>
    <property type="match status" value="1"/>
</dbReference>
<dbReference type="GO" id="GO:0052651">
    <property type="term" value="P:monoacylglycerol catabolic process"/>
    <property type="evidence" value="ECO:0007669"/>
    <property type="project" value="TreeGrafter"/>
</dbReference>
<evidence type="ECO:0000256" key="1">
    <source>
        <dbReference type="SAM" id="Phobius"/>
    </source>
</evidence>
<evidence type="ECO:0000313" key="4">
    <source>
        <dbReference type="WBParaSite" id="ACRNAN_Path_547.g2072.t1"/>
    </source>
</evidence>
<dbReference type="GO" id="GO:0004622">
    <property type="term" value="F:phosphatidylcholine lysophospholipase activity"/>
    <property type="evidence" value="ECO:0007669"/>
    <property type="project" value="TreeGrafter"/>
</dbReference>